<dbReference type="EnsemblPlants" id="evm.model.05.1925">
    <property type="protein sequence ID" value="cds.evm.model.05.1925"/>
    <property type="gene ID" value="evm.TU.05.1925"/>
</dbReference>
<dbReference type="PANTHER" id="PTHR35311:SF9">
    <property type="entry name" value="KINETOCHORE-ASSOCIATED PROTEIN KNL-2 HOMOLOG"/>
    <property type="match status" value="1"/>
</dbReference>
<keyword evidence="4" id="KW-1185">Reference proteome</keyword>
<reference evidence="3" key="1">
    <citation type="submission" date="2018-11" db="EMBL/GenBank/DDBJ databases">
        <authorList>
            <person name="Grassa J C."/>
        </authorList>
    </citation>
    <scope>NUCLEOTIDE SEQUENCE [LARGE SCALE GENOMIC DNA]</scope>
</reference>
<proteinExistence type="predicted"/>
<dbReference type="PANTHER" id="PTHR35311">
    <property type="entry name" value="KINETOCHORE-ASSOCIATED PROTEIN KNL-2 HOMOLOG"/>
    <property type="match status" value="1"/>
</dbReference>
<reference evidence="3" key="2">
    <citation type="submission" date="2021-03" db="UniProtKB">
        <authorList>
            <consortium name="EnsemblPlants"/>
        </authorList>
    </citation>
    <scope>IDENTIFICATION</scope>
</reference>
<feature type="compositionally biased region" description="Basic and acidic residues" evidence="1">
    <location>
        <begin position="161"/>
        <end position="171"/>
    </location>
</feature>
<dbReference type="InterPro" id="IPR053090">
    <property type="entry name" value="Centromere_KNL-2_homolog"/>
</dbReference>
<feature type="compositionally biased region" description="Basic and acidic residues" evidence="1">
    <location>
        <begin position="368"/>
        <end position="391"/>
    </location>
</feature>
<evidence type="ECO:0000313" key="3">
    <source>
        <dbReference type="EnsemblPlants" id="cds.evm.model.05.1925"/>
    </source>
</evidence>
<evidence type="ECO:0000259" key="2">
    <source>
        <dbReference type="Pfam" id="PF09133"/>
    </source>
</evidence>
<name>A0A803PNH2_CANSA</name>
<feature type="region of interest" description="Disordered" evidence="1">
    <location>
        <begin position="219"/>
        <end position="240"/>
    </location>
</feature>
<feature type="region of interest" description="Disordered" evidence="1">
    <location>
        <begin position="358"/>
        <end position="408"/>
    </location>
</feature>
<protein>
    <recommendedName>
        <fullName evidence="2">SANTA domain-containing protein</fullName>
    </recommendedName>
</protein>
<dbReference type="Pfam" id="PF09133">
    <property type="entry name" value="SANTA"/>
    <property type="match status" value="1"/>
</dbReference>
<dbReference type="InterPro" id="IPR015216">
    <property type="entry name" value="SANTA"/>
</dbReference>
<feature type="domain" description="SANTA" evidence="2">
    <location>
        <begin position="43"/>
        <end position="134"/>
    </location>
</feature>
<evidence type="ECO:0000256" key="1">
    <source>
        <dbReference type="SAM" id="MobiDB-lite"/>
    </source>
</evidence>
<feature type="region of interest" description="Disordered" evidence="1">
    <location>
        <begin position="146"/>
        <end position="171"/>
    </location>
</feature>
<evidence type="ECO:0000313" key="4">
    <source>
        <dbReference type="Proteomes" id="UP000596661"/>
    </source>
</evidence>
<accession>A0A803PNH2</accession>
<dbReference type="Proteomes" id="UP000596661">
    <property type="component" value="Chromosome 5"/>
</dbReference>
<dbReference type="AlphaFoldDB" id="A0A803PNH2"/>
<sequence>MHLLATVFAEVKDWLIWKATTSSLQGILRWIERSKLSKFKKEVCLFDWWLIHTQNHFHGNNLGVAGLTSRQQEAVRVFTSAPIAKRYDVFTLETTDNVCISLKGVINQHRTTLNGFPSQVSRSFLFGFPSNWRQFSTYAPPDFQEKTPEKQGCVTSKHRKQVETSESHKVSENGILNTESPAIFGKCGVVSGPETSTLQEKTLEKQGCVTLKHGKHVETSESHKVSENGNTLNNSKVSNLSDEKKHQLDVTPIGFRKCSARLRNLRDRPIGFQKCSDRLKNLKGSQRNSLPSGCSLDQEQQNVSPVQMLDDEKLNSSIAATIHSTDRVPEISYVGSKRKQKPVDTNVTVKLGDESLSIGLEQTSNSKRGHDSGNAETKARQETGFKEGRKDTKTRKRKNFSDTAATPPLRDNKIKVSVVSPDCLSYGRSRSGRLLLPVMEFWRNQMPVYDVDRKLTGIQESIPVVVPSRGTQSEPPKKRNR</sequence>
<dbReference type="Gramene" id="evm.model.05.1925">
    <property type="protein sequence ID" value="cds.evm.model.05.1925"/>
    <property type="gene ID" value="evm.TU.05.1925"/>
</dbReference>
<feature type="compositionally biased region" description="Polar residues" evidence="1">
    <location>
        <begin position="227"/>
        <end position="240"/>
    </location>
</feature>
<dbReference type="OMA" id="DECEVIN"/>
<organism evidence="3 4">
    <name type="scientific">Cannabis sativa</name>
    <name type="common">Hemp</name>
    <name type="synonym">Marijuana</name>
    <dbReference type="NCBI Taxonomy" id="3483"/>
    <lineage>
        <taxon>Eukaryota</taxon>
        <taxon>Viridiplantae</taxon>
        <taxon>Streptophyta</taxon>
        <taxon>Embryophyta</taxon>
        <taxon>Tracheophyta</taxon>
        <taxon>Spermatophyta</taxon>
        <taxon>Magnoliopsida</taxon>
        <taxon>eudicotyledons</taxon>
        <taxon>Gunneridae</taxon>
        <taxon>Pentapetalae</taxon>
        <taxon>rosids</taxon>
        <taxon>fabids</taxon>
        <taxon>Rosales</taxon>
        <taxon>Cannabaceae</taxon>
        <taxon>Cannabis</taxon>
    </lineage>
</organism>
<dbReference type="EMBL" id="UZAU01000547">
    <property type="status" value="NOT_ANNOTATED_CDS"/>
    <property type="molecule type" value="Genomic_DNA"/>
</dbReference>